<keyword evidence="11 13" id="KW-0503">Monooxygenase</keyword>
<accession>A0ABR3F314</accession>
<evidence type="ECO:0000256" key="6">
    <source>
        <dbReference type="ARBA" id="ARBA00022692"/>
    </source>
</evidence>
<dbReference type="PANTHER" id="PTHR24305:SF166">
    <property type="entry name" value="CYTOCHROME P450 12A4, MITOCHONDRIAL-RELATED"/>
    <property type="match status" value="1"/>
</dbReference>
<dbReference type="InterPro" id="IPR036396">
    <property type="entry name" value="Cyt_P450_sf"/>
</dbReference>
<comment type="caution">
    <text evidence="14">The sequence shown here is derived from an EMBL/GenBank/DDBJ whole genome shotgun (WGS) entry which is preliminary data.</text>
</comment>
<keyword evidence="7 13" id="KW-0479">Metal-binding</keyword>
<feature type="non-terminal residue" evidence="14">
    <location>
        <position position="1"/>
    </location>
</feature>
<keyword evidence="9 13" id="KW-0560">Oxidoreductase</keyword>
<dbReference type="InterPro" id="IPR001128">
    <property type="entry name" value="Cyt_P450"/>
</dbReference>
<evidence type="ECO:0000256" key="4">
    <source>
        <dbReference type="ARBA" id="ARBA00010617"/>
    </source>
</evidence>
<evidence type="ECO:0008006" key="16">
    <source>
        <dbReference type="Google" id="ProtNLM"/>
    </source>
</evidence>
<evidence type="ECO:0000256" key="2">
    <source>
        <dbReference type="ARBA" id="ARBA00004370"/>
    </source>
</evidence>
<dbReference type="EMBL" id="JBAHYK010001080">
    <property type="protein sequence ID" value="KAL0569614.1"/>
    <property type="molecule type" value="Genomic_DNA"/>
</dbReference>
<evidence type="ECO:0000256" key="10">
    <source>
        <dbReference type="ARBA" id="ARBA00023004"/>
    </source>
</evidence>
<dbReference type="SUPFAM" id="SSF48264">
    <property type="entry name" value="Cytochrome P450"/>
    <property type="match status" value="1"/>
</dbReference>
<organism evidence="14 15">
    <name type="scientific">Marasmius crinis-equi</name>
    <dbReference type="NCBI Taxonomy" id="585013"/>
    <lineage>
        <taxon>Eukaryota</taxon>
        <taxon>Fungi</taxon>
        <taxon>Dikarya</taxon>
        <taxon>Basidiomycota</taxon>
        <taxon>Agaricomycotina</taxon>
        <taxon>Agaricomycetes</taxon>
        <taxon>Agaricomycetidae</taxon>
        <taxon>Agaricales</taxon>
        <taxon>Marasmiineae</taxon>
        <taxon>Marasmiaceae</taxon>
        <taxon>Marasmius</taxon>
    </lineage>
</organism>
<dbReference type="PANTHER" id="PTHR24305">
    <property type="entry name" value="CYTOCHROME P450"/>
    <property type="match status" value="1"/>
</dbReference>
<keyword evidence="8" id="KW-1133">Transmembrane helix</keyword>
<dbReference type="InterPro" id="IPR050121">
    <property type="entry name" value="Cytochrome_P450_monoxygenase"/>
</dbReference>
<reference evidence="14 15" key="1">
    <citation type="submission" date="2024-02" db="EMBL/GenBank/DDBJ databases">
        <title>A draft genome for the cacao thread blight pathogen Marasmius crinis-equi.</title>
        <authorList>
            <person name="Cohen S.P."/>
            <person name="Baruah I.K."/>
            <person name="Amoako-Attah I."/>
            <person name="Bukari Y."/>
            <person name="Meinhardt L.W."/>
            <person name="Bailey B.A."/>
        </authorList>
    </citation>
    <scope>NUCLEOTIDE SEQUENCE [LARGE SCALE GENOMIC DNA]</scope>
    <source>
        <strain evidence="14 15">GH-76</strain>
    </source>
</reference>
<sequence length="98" mass="11669">RYWRDPYEFRPERFLGDWDRDAFVPFSVGARSCIGRRFSEIENVAVLSVLVKNYKISVTEEPQFKSESLVERRERILNAVFGFTHTPVRVPLTFTRRK</sequence>
<protein>
    <recommendedName>
        <fullName evidence="16">Cytochrome P450</fullName>
    </recommendedName>
</protein>
<evidence type="ECO:0000256" key="13">
    <source>
        <dbReference type="RuleBase" id="RU000461"/>
    </source>
</evidence>
<proteinExistence type="inferred from homology"/>
<dbReference type="Proteomes" id="UP001465976">
    <property type="component" value="Unassembled WGS sequence"/>
</dbReference>
<evidence type="ECO:0000256" key="5">
    <source>
        <dbReference type="ARBA" id="ARBA00022617"/>
    </source>
</evidence>
<evidence type="ECO:0000313" key="15">
    <source>
        <dbReference type="Proteomes" id="UP001465976"/>
    </source>
</evidence>
<dbReference type="InterPro" id="IPR017972">
    <property type="entry name" value="Cyt_P450_CS"/>
</dbReference>
<evidence type="ECO:0000256" key="9">
    <source>
        <dbReference type="ARBA" id="ARBA00023002"/>
    </source>
</evidence>
<name>A0ABR3F314_9AGAR</name>
<dbReference type="PROSITE" id="PS00086">
    <property type="entry name" value="CYTOCHROME_P450"/>
    <property type="match status" value="1"/>
</dbReference>
<gene>
    <name evidence="14" type="ORF">V5O48_012340</name>
</gene>
<evidence type="ECO:0000256" key="1">
    <source>
        <dbReference type="ARBA" id="ARBA00001971"/>
    </source>
</evidence>
<keyword evidence="6" id="KW-0812">Transmembrane</keyword>
<keyword evidence="15" id="KW-1185">Reference proteome</keyword>
<evidence type="ECO:0000256" key="8">
    <source>
        <dbReference type="ARBA" id="ARBA00022989"/>
    </source>
</evidence>
<comment type="similarity">
    <text evidence="4 13">Belongs to the cytochrome P450 family.</text>
</comment>
<keyword evidence="10 13" id="KW-0408">Iron</keyword>
<evidence type="ECO:0000256" key="11">
    <source>
        <dbReference type="ARBA" id="ARBA00023033"/>
    </source>
</evidence>
<evidence type="ECO:0000256" key="7">
    <source>
        <dbReference type="ARBA" id="ARBA00022723"/>
    </source>
</evidence>
<comment type="subcellular location">
    <subcellularLocation>
        <location evidence="2">Membrane</location>
    </subcellularLocation>
</comment>
<comment type="cofactor">
    <cofactor evidence="1">
        <name>heme</name>
        <dbReference type="ChEBI" id="CHEBI:30413"/>
    </cofactor>
</comment>
<dbReference type="Gene3D" id="1.10.630.10">
    <property type="entry name" value="Cytochrome P450"/>
    <property type="match status" value="1"/>
</dbReference>
<evidence type="ECO:0000313" key="14">
    <source>
        <dbReference type="EMBL" id="KAL0569614.1"/>
    </source>
</evidence>
<keyword evidence="12" id="KW-0472">Membrane</keyword>
<dbReference type="Pfam" id="PF00067">
    <property type="entry name" value="p450"/>
    <property type="match status" value="1"/>
</dbReference>
<comment type="pathway">
    <text evidence="3">Secondary metabolite biosynthesis; terpenoid biosynthesis.</text>
</comment>
<keyword evidence="5 13" id="KW-0349">Heme</keyword>
<evidence type="ECO:0000256" key="12">
    <source>
        <dbReference type="ARBA" id="ARBA00023136"/>
    </source>
</evidence>
<evidence type="ECO:0000256" key="3">
    <source>
        <dbReference type="ARBA" id="ARBA00004721"/>
    </source>
</evidence>